<dbReference type="FunFam" id="3.30.200.20:FF:000246">
    <property type="entry name" value="Pim proto-oncogene, serine/threonine kinase,-related 152"/>
    <property type="match status" value="1"/>
</dbReference>
<dbReference type="InterPro" id="IPR017441">
    <property type="entry name" value="Protein_kinase_ATP_BS"/>
</dbReference>
<dbReference type="GO" id="GO:0004674">
    <property type="term" value="F:protein serine/threonine kinase activity"/>
    <property type="evidence" value="ECO:0007669"/>
    <property type="project" value="UniProtKB-KW"/>
</dbReference>
<name>A0A498MTQ0_LABRO</name>
<evidence type="ECO:0000256" key="3">
    <source>
        <dbReference type="ARBA" id="ARBA00022527"/>
    </source>
</evidence>
<dbReference type="InterPro" id="IPR011009">
    <property type="entry name" value="Kinase-like_dom_sf"/>
</dbReference>
<evidence type="ECO:0000256" key="7">
    <source>
        <dbReference type="ARBA" id="ARBA00022840"/>
    </source>
</evidence>
<dbReference type="InterPro" id="IPR051138">
    <property type="entry name" value="PIM_Ser/Thr_kinase"/>
</dbReference>
<evidence type="ECO:0000313" key="13">
    <source>
        <dbReference type="EMBL" id="RXN23092.1"/>
    </source>
</evidence>
<evidence type="ECO:0000259" key="12">
    <source>
        <dbReference type="PROSITE" id="PS50011"/>
    </source>
</evidence>
<evidence type="ECO:0000256" key="6">
    <source>
        <dbReference type="ARBA" id="ARBA00022777"/>
    </source>
</evidence>
<evidence type="ECO:0000256" key="8">
    <source>
        <dbReference type="ARBA" id="ARBA00047899"/>
    </source>
</evidence>
<evidence type="ECO:0000256" key="5">
    <source>
        <dbReference type="ARBA" id="ARBA00022741"/>
    </source>
</evidence>
<dbReference type="SMART" id="SM00220">
    <property type="entry name" value="S_TKc"/>
    <property type="match status" value="1"/>
</dbReference>
<dbReference type="Pfam" id="PF00069">
    <property type="entry name" value="Pkinase"/>
    <property type="match status" value="1"/>
</dbReference>
<keyword evidence="7 10" id="KW-0067">ATP-binding</keyword>
<accession>A0A498MTQ0</accession>
<comment type="caution">
    <text evidence="13">The sequence shown here is derived from an EMBL/GenBank/DDBJ whole genome shotgun (WGS) entry which is preliminary data.</text>
</comment>
<dbReference type="GO" id="GO:0007346">
    <property type="term" value="P:regulation of mitotic cell cycle"/>
    <property type="evidence" value="ECO:0007669"/>
    <property type="project" value="TreeGrafter"/>
</dbReference>
<dbReference type="EMBL" id="QBIY01012568">
    <property type="protein sequence ID" value="RXN23092.1"/>
    <property type="molecule type" value="Genomic_DNA"/>
</dbReference>
<gene>
    <name evidence="13" type="ORF">ROHU_006489</name>
</gene>
<keyword evidence="5 10" id="KW-0547">Nucleotide-binding</keyword>
<evidence type="ECO:0000256" key="11">
    <source>
        <dbReference type="RuleBase" id="RU000304"/>
    </source>
</evidence>
<dbReference type="FunFam" id="1.10.510.10:FF:000392">
    <property type="entry name" value="Pim proto-oncogene, serine/threonine kinase,-related 152"/>
    <property type="match status" value="1"/>
</dbReference>
<evidence type="ECO:0000256" key="9">
    <source>
        <dbReference type="ARBA" id="ARBA00048679"/>
    </source>
</evidence>
<keyword evidence="4" id="KW-0808">Transferase</keyword>
<evidence type="ECO:0000313" key="14">
    <source>
        <dbReference type="Proteomes" id="UP000290572"/>
    </source>
</evidence>
<comment type="similarity">
    <text evidence="1">Belongs to the protein kinase superfamily. CAMK Ser/Thr protein kinase family. PIM subfamily.</text>
</comment>
<feature type="domain" description="Protein kinase" evidence="12">
    <location>
        <begin position="128"/>
        <end position="384"/>
    </location>
</feature>
<dbReference type="PANTHER" id="PTHR22984">
    <property type="entry name" value="SERINE/THREONINE-PROTEIN KINASE PIM"/>
    <property type="match status" value="1"/>
</dbReference>
<keyword evidence="3 11" id="KW-0723">Serine/threonine-protein kinase</keyword>
<reference evidence="13 14" key="1">
    <citation type="submission" date="2018-03" db="EMBL/GenBank/DDBJ databases">
        <title>Draft genome sequence of Rohu Carp (Labeo rohita).</title>
        <authorList>
            <person name="Das P."/>
            <person name="Kushwaha B."/>
            <person name="Joshi C.G."/>
            <person name="Kumar D."/>
            <person name="Nagpure N.S."/>
            <person name="Sahoo L."/>
            <person name="Das S.P."/>
            <person name="Bit A."/>
            <person name="Patnaik S."/>
            <person name="Meher P.K."/>
            <person name="Jayasankar P."/>
            <person name="Koringa P.G."/>
            <person name="Patel N.V."/>
            <person name="Hinsu A.T."/>
            <person name="Kumar R."/>
            <person name="Pandey M."/>
            <person name="Agarwal S."/>
            <person name="Srivastava S."/>
            <person name="Singh M."/>
            <person name="Iquebal M.A."/>
            <person name="Jaiswal S."/>
            <person name="Angadi U.B."/>
            <person name="Kumar N."/>
            <person name="Raza M."/>
            <person name="Shah T.M."/>
            <person name="Rai A."/>
            <person name="Jena J.K."/>
        </authorList>
    </citation>
    <scope>NUCLEOTIDE SEQUENCE [LARGE SCALE GENOMIC DNA]</scope>
    <source>
        <strain evidence="13">DASCIFA01</strain>
        <tissue evidence="13">Testis</tissue>
    </source>
</reference>
<proteinExistence type="inferred from homology"/>
<dbReference type="SUPFAM" id="SSF56112">
    <property type="entry name" value="Protein kinase-like (PK-like)"/>
    <property type="match status" value="1"/>
</dbReference>
<feature type="binding site" evidence="10">
    <location>
        <position position="157"/>
    </location>
    <ligand>
        <name>ATP</name>
        <dbReference type="ChEBI" id="CHEBI:30616"/>
    </ligand>
</feature>
<evidence type="ECO:0000256" key="2">
    <source>
        <dbReference type="ARBA" id="ARBA00012513"/>
    </source>
</evidence>
<sequence>MGILSRIKKMFVKECVEEQEQCVLLKYTTNNTVENHHSHRSDEAPVVAGDIDGGRKNGEKKCFWKWPDLRFPRQKAAKYDLAEAEKKYQSEGGAYQTFTNVPASKVRRDAEEQLEQDVPDKGHIRSRYKIGDKLGQGGFGFVYKGTRRKDGLKVAVKFSVKSANMPYIRVPGYPKSIPKEIGLTLMANTGPRVPQIIKLLDWEDNKDHYIMVMERPVPCMDLKSFVKLHGERFDEGMARKVMRQVIKAADVCIKRGVFHRDIKMENLLVNQHTVQVKLIDFGCGVQMKKFAYEDFSGTKVYCPPEYTINGRYHAKPTTVWSLGILLFMMACGYYPTDYDLDLISKKTWTRPGLSRECCQMISGCLQSDPQQRINLEEMHLHDWFKVME</sequence>
<dbReference type="PROSITE" id="PS00108">
    <property type="entry name" value="PROTEIN_KINASE_ST"/>
    <property type="match status" value="1"/>
</dbReference>
<comment type="catalytic activity">
    <reaction evidence="9">
        <text>L-seryl-[protein] + ATP = O-phospho-L-seryl-[protein] + ADP + H(+)</text>
        <dbReference type="Rhea" id="RHEA:17989"/>
        <dbReference type="Rhea" id="RHEA-COMP:9863"/>
        <dbReference type="Rhea" id="RHEA-COMP:11604"/>
        <dbReference type="ChEBI" id="CHEBI:15378"/>
        <dbReference type="ChEBI" id="CHEBI:29999"/>
        <dbReference type="ChEBI" id="CHEBI:30616"/>
        <dbReference type="ChEBI" id="CHEBI:83421"/>
        <dbReference type="ChEBI" id="CHEBI:456216"/>
        <dbReference type="EC" id="2.7.11.1"/>
    </reaction>
</comment>
<dbReference type="GO" id="GO:0005737">
    <property type="term" value="C:cytoplasm"/>
    <property type="evidence" value="ECO:0007669"/>
    <property type="project" value="TreeGrafter"/>
</dbReference>
<dbReference type="PROSITE" id="PS00107">
    <property type="entry name" value="PROTEIN_KINASE_ATP"/>
    <property type="match status" value="1"/>
</dbReference>
<dbReference type="AlphaFoldDB" id="A0A498MTQ0"/>
<organism evidence="13 14">
    <name type="scientific">Labeo rohita</name>
    <name type="common">Indian major carp</name>
    <name type="synonym">Cyprinus rohita</name>
    <dbReference type="NCBI Taxonomy" id="84645"/>
    <lineage>
        <taxon>Eukaryota</taxon>
        <taxon>Metazoa</taxon>
        <taxon>Chordata</taxon>
        <taxon>Craniata</taxon>
        <taxon>Vertebrata</taxon>
        <taxon>Euteleostomi</taxon>
        <taxon>Actinopterygii</taxon>
        <taxon>Neopterygii</taxon>
        <taxon>Teleostei</taxon>
        <taxon>Ostariophysi</taxon>
        <taxon>Cypriniformes</taxon>
        <taxon>Cyprinidae</taxon>
        <taxon>Labeoninae</taxon>
        <taxon>Labeonini</taxon>
        <taxon>Labeo</taxon>
    </lineage>
</organism>
<dbReference type="EC" id="2.7.11.1" evidence="2"/>
<dbReference type="Proteomes" id="UP000290572">
    <property type="component" value="Unassembled WGS sequence"/>
</dbReference>
<dbReference type="GO" id="GO:0005524">
    <property type="term" value="F:ATP binding"/>
    <property type="evidence" value="ECO:0007669"/>
    <property type="project" value="UniProtKB-UniRule"/>
</dbReference>
<dbReference type="Gene3D" id="1.10.510.10">
    <property type="entry name" value="Transferase(Phosphotransferase) domain 1"/>
    <property type="match status" value="1"/>
</dbReference>
<evidence type="ECO:0000256" key="10">
    <source>
        <dbReference type="PROSITE-ProRule" id="PRU10141"/>
    </source>
</evidence>
<dbReference type="InterPro" id="IPR000719">
    <property type="entry name" value="Prot_kinase_dom"/>
</dbReference>
<keyword evidence="6 13" id="KW-0418">Kinase</keyword>
<dbReference type="InterPro" id="IPR008271">
    <property type="entry name" value="Ser/Thr_kinase_AS"/>
</dbReference>
<protein>
    <recommendedName>
        <fullName evidence="2">non-specific serine/threonine protein kinase</fullName>
        <ecNumber evidence="2">2.7.11.1</ecNumber>
    </recommendedName>
</protein>
<evidence type="ECO:0000256" key="4">
    <source>
        <dbReference type="ARBA" id="ARBA00022679"/>
    </source>
</evidence>
<evidence type="ECO:0000256" key="1">
    <source>
        <dbReference type="ARBA" id="ARBA00005505"/>
    </source>
</evidence>
<dbReference type="PANTHER" id="PTHR22984:SF11">
    <property type="entry name" value="AURORA KINASE-RELATED"/>
    <property type="match status" value="1"/>
</dbReference>
<keyword evidence="14" id="KW-1185">Reference proteome</keyword>
<dbReference type="GO" id="GO:0043066">
    <property type="term" value="P:negative regulation of apoptotic process"/>
    <property type="evidence" value="ECO:0007669"/>
    <property type="project" value="TreeGrafter"/>
</dbReference>
<dbReference type="Gene3D" id="3.30.200.20">
    <property type="entry name" value="Phosphorylase Kinase, domain 1"/>
    <property type="match status" value="1"/>
</dbReference>
<comment type="catalytic activity">
    <reaction evidence="8">
        <text>L-threonyl-[protein] + ATP = O-phospho-L-threonyl-[protein] + ADP + H(+)</text>
        <dbReference type="Rhea" id="RHEA:46608"/>
        <dbReference type="Rhea" id="RHEA-COMP:11060"/>
        <dbReference type="Rhea" id="RHEA-COMP:11605"/>
        <dbReference type="ChEBI" id="CHEBI:15378"/>
        <dbReference type="ChEBI" id="CHEBI:30013"/>
        <dbReference type="ChEBI" id="CHEBI:30616"/>
        <dbReference type="ChEBI" id="CHEBI:61977"/>
        <dbReference type="ChEBI" id="CHEBI:456216"/>
        <dbReference type="EC" id="2.7.11.1"/>
    </reaction>
</comment>
<dbReference type="PROSITE" id="PS50011">
    <property type="entry name" value="PROTEIN_KINASE_DOM"/>
    <property type="match status" value="1"/>
</dbReference>